<protein>
    <submittedName>
        <fullName evidence="3">BTB domain-containing protein</fullName>
    </submittedName>
</protein>
<dbReference type="InterPro" id="IPR011333">
    <property type="entry name" value="SKP1/BTB/POZ_sf"/>
</dbReference>
<dbReference type="PROSITE" id="PS50097">
    <property type="entry name" value="BTB"/>
    <property type="match status" value="1"/>
</dbReference>
<dbReference type="InterPro" id="IPR000210">
    <property type="entry name" value="BTB/POZ_dom"/>
</dbReference>
<feature type="domain" description="BTB" evidence="1">
    <location>
        <begin position="131"/>
        <end position="198"/>
    </location>
</feature>
<dbReference type="Proteomes" id="UP000492821">
    <property type="component" value="Unassembled WGS sequence"/>
</dbReference>
<dbReference type="SUPFAM" id="SSF54695">
    <property type="entry name" value="POZ domain"/>
    <property type="match status" value="1"/>
</dbReference>
<dbReference type="WBParaSite" id="Pan_g12397.t1">
    <property type="protein sequence ID" value="Pan_g12397.t1"/>
    <property type="gene ID" value="Pan_g12397"/>
</dbReference>
<proteinExistence type="predicted"/>
<evidence type="ECO:0000313" key="3">
    <source>
        <dbReference type="WBParaSite" id="Pan_g12397.t1"/>
    </source>
</evidence>
<dbReference type="Gene3D" id="3.30.710.10">
    <property type="entry name" value="Potassium Channel Kv1.1, Chain A"/>
    <property type="match status" value="2"/>
</dbReference>
<dbReference type="AlphaFoldDB" id="A0A7E4ZR29"/>
<sequence length="377" mass="42676">MPSVTVIKEVKDSCTITVNEDDLTKYKADKCLESPKQFVPCSSGLQWSVCCYPKSFTPSLVYGNTISVYVVFTNDAIGAVSLIVNGTDIKNIRPHFRDGKVTITCDVRVEVAVPMSMLTHRMFQSCEDVPTDVELVVGDNVMKVHKQLLAFIAPGLYAGFNHDTVEARSGRVVITDFDFDIVKSAMDYFYGRKLDDISIDTIIGMLRFADKYNAKSADLEKVPFSNMTVASFCIIAHYAYDCCKDFLLVQCGKFFRNHQNQLKTTDQFAELPPAVIVRILELAFSLKGSFEVLCYAHKNKMPKVIEHFEKPMFESLSLTNFSETTKYAWDYSRKELKTKCAEFFYENRTELTVMSDFVKLKDVAIGVMQLSLNLQAK</sequence>
<dbReference type="SMART" id="SM00225">
    <property type="entry name" value="BTB"/>
    <property type="match status" value="1"/>
</dbReference>
<evidence type="ECO:0000313" key="2">
    <source>
        <dbReference type="Proteomes" id="UP000492821"/>
    </source>
</evidence>
<keyword evidence="2" id="KW-1185">Reference proteome</keyword>
<organism evidence="2 3">
    <name type="scientific">Panagrellus redivivus</name>
    <name type="common">Microworm</name>
    <dbReference type="NCBI Taxonomy" id="6233"/>
    <lineage>
        <taxon>Eukaryota</taxon>
        <taxon>Metazoa</taxon>
        <taxon>Ecdysozoa</taxon>
        <taxon>Nematoda</taxon>
        <taxon>Chromadorea</taxon>
        <taxon>Rhabditida</taxon>
        <taxon>Tylenchina</taxon>
        <taxon>Panagrolaimomorpha</taxon>
        <taxon>Panagrolaimoidea</taxon>
        <taxon>Panagrolaimidae</taxon>
        <taxon>Panagrellus</taxon>
    </lineage>
</organism>
<dbReference type="SUPFAM" id="SSF49599">
    <property type="entry name" value="TRAF domain-like"/>
    <property type="match status" value="1"/>
</dbReference>
<reference evidence="3" key="2">
    <citation type="submission" date="2020-10" db="UniProtKB">
        <authorList>
            <consortium name="WormBaseParasite"/>
        </authorList>
    </citation>
    <scope>IDENTIFICATION</scope>
</reference>
<dbReference type="Pfam" id="PF00651">
    <property type="entry name" value="BTB"/>
    <property type="match status" value="1"/>
</dbReference>
<accession>A0A7E4ZR29</accession>
<reference evidence="2" key="1">
    <citation type="journal article" date="2013" name="Genetics">
        <title>The draft genome and transcriptome of Panagrellus redivivus are shaped by the harsh demands of a free-living lifestyle.</title>
        <authorList>
            <person name="Srinivasan J."/>
            <person name="Dillman A.R."/>
            <person name="Macchietto M.G."/>
            <person name="Heikkinen L."/>
            <person name="Lakso M."/>
            <person name="Fracchia K.M."/>
            <person name="Antoshechkin I."/>
            <person name="Mortazavi A."/>
            <person name="Wong G."/>
            <person name="Sternberg P.W."/>
        </authorList>
    </citation>
    <scope>NUCLEOTIDE SEQUENCE [LARGE SCALE GENOMIC DNA]</scope>
    <source>
        <strain evidence="2">MT8872</strain>
    </source>
</reference>
<dbReference type="CDD" id="cd18186">
    <property type="entry name" value="BTB_POZ_ZBTB_KLHL-like"/>
    <property type="match status" value="1"/>
</dbReference>
<evidence type="ECO:0000259" key="1">
    <source>
        <dbReference type="PROSITE" id="PS50097"/>
    </source>
</evidence>
<name>A0A7E4ZR29_PANRE</name>
<dbReference type="PANTHER" id="PTHR24413">
    <property type="entry name" value="SPECKLE-TYPE POZ PROTEIN"/>
    <property type="match status" value="1"/>
</dbReference>